<accession>A0A841LWA2</accession>
<organism evidence="1 2">
    <name type="scientific">Paenochrobactrum gallinarii</name>
    <dbReference type="NCBI Taxonomy" id="643673"/>
    <lineage>
        <taxon>Bacteria</taxon>
        <taxon>Pseudomonadati</taxon>
        <taxon>Pseudomonadota</taxon>
        <taxon>Alphaproteobacteria</taxon>
        <taxon>Hyphomicrobiales</taxon>
        <taxon>Brucellaceae</taxon>
        <taxon>Paenochrobactrum</taxon>
    </lineage>
</organism>
<protein>
    <submittedName>
        <fullName evidence="1">Uncharacterized protein</fullName>
    </submittedName>
</protein>
<reference evidence="1 2" key="1">
    <citation type="submission" date="2020-08" db="EMBL/GenBank/DDBJ databases">
        <title>Genomic Encyclopedia of Type Strains, Phase IV (KMG-IV): sequencing the most valuable type-strain genomes for metagenomic binning, comparative biology and taxonomic classification.</title>
        <authorList>
            <person name="Goeker M."/>
        </authorList>
    </citation>
    <scope>NUCLEOTIDE SEQUENCE [LARGE SCALE GENOMIC DNA]</scope>
    <source>
        <strain evidence="1 2">DSM 22336</strain>
    </source>
</reference>
<dbReference type="AlphaFoldDB" id="A0A841LWA2"/>
<comment type="caution">
    <text evidence="1">The sequence shown here is derived from an EMBL/GenBank/DDBJ whole genome shotgun (WGS) entry which is preliminary data.</text>
</comment>
<dbReference type="Proteomes" id="UP000555393">
    <property type="component" value="Unassembled WGS sequence"/>
</dbReference>
<sequence>MTLGLIPEVLISVDVIHVLGEQFRVVNPDMMELENFQNIIGTETVGVGDGDRPHLVPYD</sequence>
<keyword evidence="2" id="KW-1185">Reference proteome</keyword>
<gene>
    <name evidence="1" type="ORF">FHS77_003038</name>
</gene>
<name>A0A841LWA2_9HYPH</name>
<evidence type="ECO:0000313" key="1">
    <source>
        <dbReference type="EMBL" id="MBB6262463.1"/>
    </source>
</evidence>
<dbReference type="EMBL" id="JACIIU010000032">
    <property type="protein sequence ID" value="MBB6262463.1"/>
    <property type="molecule type" value="Genomic_DNA"/>
</dbReference>
<proteinExistence type="predicted"/>
<evidence type="ECO:0000313" key="2">
    <source>
        <dbReference type="Proteomes" id="UP000555393"/>
    </source>
</evidence>